<dbReference type="Proteomes" id="UP001211872">
    <property type="component" value="Plasmid unnamed2"/>
</dbReference>
<gene>
    <name evidence="2" type="ORF">O9Z63_20145</name>
</gene>
<keyword evidence="2" id="KW-0614">Plasmid</keyword>
<sequence length="85" mass="9749">MRRAEVRMRSEVVGHLTQDEQGYTFAYTPAYRLRAGAEPVSLTLPLWEQPWLALIDALIKVSRLGWPQIQLSINPTLKSPVFDVR</sequence>
<accession>A0ABY7PV46</accession>
<evidence type="ECO:0000259" key="1">
    <source>
        <dbReference type="Pfam" id="PF13657"/>
    </source>
</evidence>
<reference evidence="2 3" key="1">
    <citation type="journal article" date="2011" name="Int. J. Syst. Evol. Microbiol.">
        <title>Hymenobacter yonginensis sp. nov., isolated from a mesotrophic artificial lake.</title>
        <authorList>
            <person name="Joung Y."/>
            <person name="Cho S.H."/>
            <person name="Kim H."/>
            <person name="Kim S.B."/>
            <person name="Joh K."/>
        </authorList>
    </citation>
    <scope>NUCLEOTIDE SEQUENCE [LARGE SCALE GENOMIC DNA]</scope>
    <source>
        <strain evidence="2 3">KCTC 22745</strain>
    </source>
</reference>
<geneLocation type="plasmid" evidence="2 3">
    <name>unnamed2</name>
</geneLocation>
<dbReference type="InterPro" id="IPR017508">
    <property type="entry name" value="HipA_N1"/>
</dbReference>
<keyword evidence="3" id="KW-1185">Reference proteome</keyword>
<dbReference type="EMBL" id="CP115397">
    <property type="protein sequence ID" value="WBO86798.1"/>
    <property type="molecule type" value="Genomic_DNA"/>
</dbReference>
<feature type="domain" description="HipA N-terminal subdomain 1" evidence="1">
    <location>
        <begin position="5"/>
        <end position="51"/>
    </location>
</feature>
<dbReference type="Pfam" id="PF13657">
    <property type="entry name" value="Couple_hipA"/>
    <property type="match status" value="1"/>
</dbReference>
<organism evidence="2 3">
    <name type="scientific">Hymenobacter yonginensis</name>
    <dbReference type="NCBI Taxonomy" id="748197"/>
    <lineage>
        <taxon>Bacteria</taxon>
        <taxon>Pseudomonadati</taxon>
        <taxon>Bacteroidota</taxon>
        <taxon>Cytophagia</taxon>
        <taxon>Cytophagales</taxon>
        <taxon>Hymenobacteraceae</taxon>
        <taxon>Hymenobacter</taxon>
    </lineage>
</organism>
<proteinExistence type="predicted"/>
<dbReference type="NCBIfam" id="TIGR03071">
    <property type="entry name" value="couple_hipA"/>
    <property type="match status" value="1"/>
</dbReference>
<dbReference type="RefSeq" id="WP_270129483.1">
    <property type="nucleotide sequence ID" value="NZ_CP115397.1"/>
</dbReference>
<evidence type="ECO:0000313" key="2">
    <source>
        <dbReference type="EMBL" id="WBO86798.1"/>
    </source>
</evidence>
<evidence type="ECO:0000313" key="3">
    <source>
        <dbReference type="Proteomes" id="UP001211872"/>
    </source>
</evidence>
<name>A0ABY7PV46_9BACT</name>
<protein>
    <submittedName>
        <fullName evidence="2">HipA N-terminal domain-containing protein</fullName>
    </submittedName>
</protein>